<dbReference type="GO" id="GO:0008081">
    <property type="term" value="F:phosphoric diester hydrolase activity"/>
    <property type="evidence" value="ECO:0007669"/>
    <property type="project" value="InterPro"/>
</dbReference>
<dbReference type="Gene3D" id="2.60.120.560">
    <property type="entry name" value="Exo-inulinase, domain 1"/>
    <property type="match status" value="1"/>
</dbReference>
<dbReference type="RefSeq" id="WP_308981199.1">
    <property type="nucleotide sequence ID" value="NZ_JAVIDL010000009.1"/>
</dbReference>
<dbReference type="PROSITE" id="PS51704">
    <property type="entry name" value="GP_PDE"/>
    <property type="match status" value="1"/>
</dbReference>
<dbReference type="Pfam" id="PF03009">
    <property type="entry name" value="GDPD"/>
    <property type="match status" value="1"/>
</dbReference>
<dbReference type="Pfam" id="PF06439">
    <property type="entry name" value="3keto-disac_hyd"/>
    <property type="match status" value="1"/>
</dbReference>
<dbReference type="PANTHER" id="PTHR46211:SF14">
    <property type="entry name" value="GLYCEROPHOSPHODIESTER PHOSPHODIESTERASE"/>
    <property type="match status" value="1"/>
</dbReference>
<dbReference type="InterPro" id="IPR017946">
    <property type="entry name" value="PLC-like_Pdiesterase_TIM-brl"/>
</dbReference>
<dbReference type="SUPFAM" id="SSF51695">
    <property type="entry name" value="PLC-like phosphodiesterases"/>
    <property type="match status" value="1"/>
</dbReference>
<dbReference type="Gene3D" id="3.20.20.190">
    <property type="entry name" value="Phosphatidylinositol (PI) phosphodiesterase"/>
    <property type="match status" value="2"/>
</dbReference>
<dbReference type="GO" id="GO:0006629">
    <property type="term" value="P:lipid metabolic process"/>
    <property type="evidence" value="ECO:0007669"/>
    <property type="project" value="InterPro"/>
</dbReference>
<dbReference type="InterPro" id="IPR030395">
    <property type="entry name" value="GP_PDE_dom"/>
</dbReference>
<dbReference type="PANTHER" id="PTHR46211">
    <property type="entry name" value="GLYCEROPHOSPHORYL DIESTER PHOSPHODIESTERASE"/>
    <property type="match status" value="1"/>
</dbReference>
<comment type="caution">
    <text evidence="4">The sequence shown here is derived from an EMBL/GenBank/DDBJ whole genome shotgun (WGS) entry which is preliminary data.</text>
</comment>
<feature type="signal peptide" evidence="2">
    <location>
        <begin position="1"/>
        <end position="18"/>
    </location>
</feature>
<protein>
    <submittedName>
        <fullName evidence="4">Glycerophosphodiester phosphodiesterase family protein</fullName>
    </submittedName>
</protein>
<feature type="domain" description="GP-PDE" evidence="3">
    <location>
        <begin position="481"/>
        <end position="717"/>
    </location>
</feature>
<evidence type="ECO:0000313" key="5">
    <source>
        <dbReference type="Proteomes" id="UP001243844"/>
    </source>
</evidence>
<dbReference type="PROSITE" id="PS51257">
    <property type="entry name" value="PROKAR_LIPOPROTEIN"/>
    <property type="match status" value="1"/>
</dbReference>
<dbReference type="EMBL" id="JAVIDL010000009">
    <property type="protein sequence ID" value="MDQ8935346.1"/>
    <property type="molecule type" value="Genomic_DNA"/>
</dbReference>
<keyword evidence="2" id="KW-0732">Signal</keyword>
<name>A0AAW8J9G3_9GAMM</name>
<gene>
    <name evidence="4" type="ORF">RFH47_06365</name>
</gene>
<organism evidence="4 5">
    <name type="scientific">Acinetobacter rudis</name>
    <dbReference type="NCBI Taxonomy" id="632955"/>
    <lineage>
        <taxon>Bacteria</taxon>
        <taxon>Pseudomonadati</taxon>
        <taxon>Pseudomonadota</taxon>
        <taxon>Gammaproteobacteria</taxon>
        <taxon>Moraxellales</taxon>
        <taxon>Moraxellaceae</taxon>
        <taxon>Acinetobacter</taxon>
    </lineage>
</organism>
<accession>A0AAW8J9G3</accession>
<evidence type="ECO:0000256" key="1">
    <source>
        <dbReference type="SAM" id="MobiDB-lite"/>
    </source>
</evidence>
<dbReference type="InterPro" id="IPR010496">
    <property type="entry name" value="AL/BT2_dom"/>
</dbReference>
<feature type="chain" id="PRO_5043589028" evidence="2">
    <location>
        <begin position="19"/>
        <end position="809"/>
    </location>
</feature>
<dbReference type="Proteomes" id="UP001243844">
    <property type="component" value="Unassembled WGS sequence"/>
</dbReference>
<proteinExistence type="predicted"/>
<evidence type="ECO:0000313" key="4">
    <source>
        <dbReference type="EMBL" id="MDQ8935346.1"/>
    </source>
</evidence>
<dbReference type="AlphaFoldDB" id="A0AAW8J9G3"/>
<feature type="region of interest" description="Disordered" evidence="1">
    <location>
        <begin position="21"/>
        <end position="56"/>
    </location>
</feature>
<evidence type="ECO:0000259" key="3">
    <source>
        <dbReference type="PROSITE" id="PS51704"/>
    </source>
</evidence>
<reference evidence="4" key="1">
    <citation type="submission" date="2023-08" db="EMBL/GenBank/DDBJ databases">
        <title>Emergence of clinically-relevant ST2 carbapenem-resistant Acinetobacter baumannii strains in hospital sewages in Zhejiang, East of China.</title>
        <authorList>
            <person name="Kaichao C."/>
            <person name="Zhang R."/>
        </authorList>
    </citation>
    <scope>NUCLEOTIDE SEQUENCE</scope>
    <source>
        <strain evidence="4">M-RB-37</strain>
    </source>
</reference>
<sequence length="809" mass="89774">MKYSILALSIFSILALSACNNSDSDQNEHQTEIPSKPGDGAGTGETETGEAVPEDEVIPQAKLLFSEDFKNLSALPADWKVIDNNPGTVQVRDGHLYIDGRNHSTQMTTVMLPEKTQQYTDYRVDVEFTYLNANNSSRWGSIIYRANAAQANNTPNPYYQFAIRSAATASNGTEFALRENNQWNVMETAAYTENIDPNRTYTATVIVQGNRVRQYLNGALLHDAEMSTQQRQGGIGLSTAGLEMRVDRIKVTEQLEKLPSLQNAAVNVQDAATQVSVAPTIIQRVSNSTNLYTDRASQWAFTLDAELNLLDQNGQKHGRLQQFLSDTQRRVIPLLAIKDEATLNALAAISEQSDLTDISLYSDNEDLLRKAHGLVPNARTVLDLSQASQWGSRREDLQSIVFKTNRSFARIVILPEHLINKANVAYLQQRLLTVWGQSQANSMQAAGQILVSGLNGILTEHSVLYNNILAAMPYATLLRKPLVVGHRGVPSLEDENTLEGAKRAVELGADAVENDIYITKDNHLVIMHDATVDRTTNGKGLIEDMTLAEVKQLKTQVKGYAVPTMAEYFKAFKNNKKIVHFIELKSGNEKIVPQLKKEIEEYGIQDQVVTISFDTAQIKRMKNILPEYSTGFLTGNVPKTDNVLKDVKKLMGVTQSYASTFNPSFGNLQPSLLEAAKHRGITFWPWTYRDADSFKRHYVAGINGLTTDYSQFASDYVVDLKTATTAQVKVGDHLNFPTTLITQNGQQRQVNANQLIVLSTQQAQHRNSGTLSYKSAGTAYVIPGYKYSIDGQYAYTIFTQPVKITVTAP</sequence>
<evidence type="ECO:0000256" key="2">
    <source>
        <dbReference type="SAM" id="SignalP"/>
    </source>
</evidence>